<dbReference type="NCBIfam" id="TIGR02001">
    <property type="entry name" value="gcw_chp"/>
    <property type="match status" value="1"/>
</dbReference>
<dbReference type="AlphaFoldDB" id="A0A2A5JPF5"/>
<evidence type="ECO:0000313" key="2">
    <source>
        <dbReference type="EMBL" id="PCK31315.1"/>
    </source>
</evidence>
<organism evidence="2 3">
    <name type="scientific">Pseudoalteromonas piscicida</name>
    <dbReference type="NCBI Taxonomy" id="43662"/>
    <lineage>
        <taxon>Bacteria</taxon>
        <taxon>Pseudomonadati</taxon>
        <taxon>Pseudomonadota</taxon>
        <taxon>Gammaproteobacteria</taxon>
        <taxon>Alteromonadales</taxon>
        <taxon>Pseudoalteromonadaceae</taxon>
        <taxon>Pseudoalteromonas</taxon>
    </lineage>
</organism>
<feature type="chain" id="PRO_5013400155" evidence="1">
    <location>
        <begin position="19"/>
        <end position="224"/>
    </location>
</feature>
<reference evidence="3" key="1">
    <citation type="journal article" date="2019" name="Genome Announc.">
        <title>Draft Genome Sequence of Pseudoalteromonas piscicida Strain 36Y ROTHPW, an Hypersaline Seawater Isolate from the South Coast of Sonora, Mexico.</title>
        <authorList>
            <person name="Sanchez-Diaz R."/>
            <person name="Molina-Garza Z.J."/>
            <person name="Cruz-Suarez L.E."/>
            <person name="Selvin J."/>
            <person name="Kiran G.S."/>
            <person name="Ibarra-Gamez J.C."/>
            <person name="Gomez-Gil B."/>
            <person name="Galaviz-Silva L."/>
        </authorList>
    </citation>
    <scope>NUCLEOTIDE SEQUENCE [LARGE SCALE GENOMIC DNA]</scope>
    <source>
        <strain evidence="3">36Y_RITHPW</strain>
    </source>
</reference>
<dbReference type="RefSeq" id="WP_099642499.1">
    <property type="nucleotide sequence ID" value="NZ_JAQPZX010000064.1"/>
</dbReference>
<feature type="signal peptide" evidence="1">
    <location>
        <begin position="1"/>
        <end position="18"/>
    </location>
</feature>
<keyword evidence="3" id="KW-1185">Reference proteome</keyword>
<protein>
    <submittedName>
        <fullName evidence="2">Uncharacterized protein</fullName>
    </submittedName>
</protein>
<dbReference type="Gene3D" id="2.40.160.10">
    <property type="entry name" value="Porin"/>
    <property type="match status" value="1"/>
</dbReference>
<proteinExistence type="predicted"/>
<dbReference type="Pfam" id="PF09694">
    <property type="entry name" value="Gcw_chp"/>
    <property type="match status" value="1"/>
</dbReference>
<dbReference type="InterPro" id="IPR023614">
    <property type="entry name" value="Porin_dom_sf"/>
</dbReference>
<dbReference type="OrthoDB" id="9793561at2"/>
<dbReference type="Proteomes" id="UP000228621">
    <property type="component" value="Unassembled WGS sequence"/>
</dbReference>
<sequence>MKKYWLLPFIISPVTVHAATSSTVTLASDYLFNGVSQTKEDEAIQISLDWLGESGWYAGGWVSEVEFGDGTDLEGDLYGGYKFTLTSKLILDIGVSQYTYHGDDVSSDYNYAEAYAKLNYGHTNLDFWYAWDYFGTGAGHGIVMLTHVIPLTEHWSVTLGVDHSMSFDDDKFEWESGDDDYTHWHLTGTYSIDTWSFSLGYESNDIESYADSTFIASISKTFNL</sequence>
<evidence type="ECO:0000313" key="3">
    <source>
        <dbReference type="Proteomes" id="UP000228621"/>
    </source>
</evidence>
<dbReference type="InterPro" id="IPR010239">
    <property type="entry name" value="CHP02001"/>
</dbReference>
<name>A0A2A5JPF5_PSEO7</name>
<evidence type="ECO:0000256" key="1">
    <source>
        <dbReference type="SAM" id="SignalP"/>
    </source>
</evidence>
<gene>
    <name evidence="2" type="ORF">CEX98_13010</name>
</gene>
<keyword evidence="1" id="KW-0732">Signal</keyword>
<dbReference type="EMBL" id="NKHF01000057">
    <property type="protein sequence ID" value="PCK31315.1"/>
    <property type="molecule type" value="Genomic_DNA"/>
</dbReference>
<comment type="caution">
    <text evidence="2">The sequence shown here is derived from an EMBL/GenBank/DDBJ whole genome shotgun (WGS) entry which is preliminary data.</text>
</comment>
<accession>A0A2A5JPF5</accession>